<keyword evidence="3" id="KW-1185">Reference proteome</keyword>
<dbReference type="RefSeq" id="WP_377579219.1">
    <property type="nucleotide sequence ID" value="NZ_JBHTKA010000003.1"/>
</dbReference>
<evidence type="ECO:0000256" key="1">
    <source>
        <dbReference type="SAM" id="SignalP"/>
    </source>
</evidence>
<evidence type="ECO:0000313" key="2">
    <source>
        <dbReference type="EMBL" id="MFD1000000.1"/>
    </source>
</evidence>
<proteinExistence type="predicted"/>
<organism evidence="2 3">
    <name type="scientific">Ohtaekwangia kribbensis</name>
    <dbReference type="NCBI Taxonomy" id="688913"/>
    <lineage>
        <taxon>Bacteria</taxon>
        <taxon>Pseudomonadati</taxon>
        <taxon>Bacteroidota</taxon>
        <taxon>Cytophagia</taxon>
        <taxon>Cytophagales</taxon>
        <taxon>Fulvivirgaceae</taxon>
        <taxon>Ohtaekwangia</taxon>
    </lineage>
</organism>
<dbReference type="Proteomes" id="UP001597112">
    <property type="component" value="Unassembled WGS sequence"/>
</dbReference>
<comment type="caution">
    <text evidence="2">The sequence shown here is derived from an EMBL/GenBank/DDBJ whole genome shotgun (WGS) entry which is preliminary data.</text>
</comment>
<reference evidence="3" key="1">
    <citation type="journal article" date="2019" name="Int. J. Syst. Evol. Microbiol.">
        <title>The Global Catalogue of Microorganisms (GCM) 10K type strain sequencing project: providing services to taxonomists for standard genome sequencing and annotation.</title>
        <authorList>
            <consortium name="The Broad Institute Genomics Platform"/>
            <consortium name="The Broad Institute Genome Sequencing Center for Infectious Disease"/>
            <person name="Wu L."/>
            <person name="Ma J."/>
        </authorList>
    </citation>
    <scope>NUCLEOTIDE SEQUENCE [LARGE SCALE GENOMIC DNA]</scope>
    <source>
        <strain evidence="3">CCUG 58938</strain>
    </source>
</reference>
<dbReference type="EMBL" id="JBHTKA010000003">
    <property type="protein sequence ID" value="MFD1000000.1"/>
    <property type="molecule type" value="Genomic_DNA"/>
</dbReference>
<feature type="chain" id="PRO_5046636341" description="Lipoprotein" evidence="1">
    <location>
        <begin position="22"/>
        <end position="131"/>
    </location>
</feature>
<accession>A0ABW3K186</accession>
<gene>
    <name evidence="2" type="ORF">ACFQ21_11825</name>
</gene>
<protein>
    <recommendedName>
        <fullName evidence="4">Lipoprotein</fullName>
    </recommendedName>
</protein>
<name>A0ABW3K186_9BACT</name>
<keyword evidence="1" id="KW-0732">Signal</keyword>
<dbReference type="PROSITE" id="PS51257">
    <property type="entry name" value="PROKAR_LIPOPROTEIN"/>
    <property type="match status" value="1"/>
</dbReference>
<sequence>MNFTRTARSLFVAMLLCFFLAGCNRCNNPVTFQVVYLAKKSTIVLNLDDGKFNETFTLEGSTDPGKPIVLKEGYCTSDSLIRVKYTLNGMDTAFAVNRNLVKICTLGDKINKKPGAYLDYRKEEKSKEAEQ</sequence>
<evidence type="ECO:0000313" key="3">
    <source>
        <dbReference type="Proteomes" id="UP001597112"/>
    </source>
</evidence>
<feature type="signal peptide" evidence="1">
    <location>
        <begin position="1"/>
        <end position="21"/>
    </location>
</feature>
<evidence type="ECO:0008006" key="4">
    <source>
        <dbReference type="Google" id="ProtNLM"/>
    </source>
</evidence>